<gene>
    <name evidence="1" type="ORF">AAY24_04350</name>
</gene>
<proteinExistence type="predicted"/>
<dbReference type="PANTHER" id="PTHR12526:SF600">
    <property type="entry name" value="GLYCOSYL TRANSFERASE GROUP 1"/>
    <property type="match status" value="1"/>
</dbReference>
<dbReference type="PATRIC" id="fig|1543721.4.peg.909"/>
<dbReference type="RefSeq" id="WP_046858652.1">
    <property type="nucleotide sequence ID" value="NZ_CP011412.1"/>
</dbReference>
<dbReference type="KEGG" id="seds:AAY24_04350"/>
<dbReference type="NCBIfam" id="TIGR03087">
    <property type="entry name" value="stp1"/>
    <property type="match status" value="1"/>
</dbReference>
<dbReference type="SUPFAM" id="SSF53756">
    <property type="entry name" value="UDP-Glycosyltransferase/glycogen phosphorylase"/>
    <property type="match status" value="1"/>
</dbReference>
<dbReference type="InterPro" id="IPR017521">
    <property type="entry name" value="Sugar_tfrase_PEP-CTERM_Stp1"/>
</dbReference>
<dbReference type="CDD" id="cd03801">
    <property type="entry name" value="GT4_PimA-like"/>
    <property type="match status" value="1"/>
</dbReference>
<dbReference type="Proteomes" id="UP000034410">
    <property type="component" value="Chromosome"/>
</dbReference>
<sequence length="405" mass="46407">MQPALLYLVHRIPYPPNKGDKIRSYHLLRYLSQHYRVFLGAFIDDPHDWTYVSRLETECDGCCFVPLNPRKARVKSIKGLLQGEPLTVPYYADRKMGQWVEEVVAEQQITRVIVYSSAMAQYVTPHLASLERRVIDFVDIDSDKWRQYAMKKQWPMSWVYRREADKLFAYERSLAGVFDASLFVSSAEAALFRDLISSEQENIDYYNNGVDTEYFAPSKEFVNPYQEGDEVLVFTGAMDYWPNIDAVAWFAKEVFPEISRLVPQARFYIVGSNPSESVKQLARLDRVEVTGRVEDIRPYLQFARAAVAPMRIARGIQNKVLEAMAMEKPVIVSDQGYEGIHAEPGKELLLANSAKEILSYIPRLVSGAYDGLGRDARARVKKDFSWEANLPIVCQWLEAKKGSTV</sequence>
<organism evidence="1 2">
    <name type="scientific">Sedimenticola thiotaurini</name>
    <dbReference type="NCBI Taxonomy" id="1543721"/>
    <lineage>
        <taxon>Bacteria</taxon>
        <taxon>Pseudomonadati</taxon>
        <taxon>Pseudomonadota</taxon>
        <taxon>Gammaproteobacteria</taxon>
        <taxon>Chromatiales</taxon>
        <taxon>Sedimenticolaceae</taxon>
        <taxon>Sedimenticola</taxon>
    </lineage>
</organism>
<accession>A0A0F7JTA7</accession>
<dbReference type="Gene3D" id="3.40.50.2000">
    <property type="entry name" value="Glycogen Phosphorylase B"/>
    <property type="match status" value="2"/>
</dbReference>
<evidence type="ECO:0000313" key="1">
    <source>
        <dbReference type="EMBL" id="AKH19716.1"/>
    </source>
</evidence>
<keyword evidence="2" id="KW-1185">Reference proteome</keyword>
<reference evidence="1 2" key="1">
    <citation type="journal article" date="2015" name="Genome Announc.">
        <title>Complete Genome Sequence of Sedimenticola thiotaurini Strain SIP-G1, a Polyphosphate- and Polyhydroxyalkanoate-Accumulating Sulfur-Oxidizing Gammaproteobacterium Isolated from Salt Marsh Sediments.</title>
        <authorList>
            <person name="Flood B.E."/>
            <person name="Jones D.S."/>
            <person name="Bailey J.V."/>
        </authorList>
    </citation>
    <scope>NUCLEOTIDE SEQUENCE [LARGE SCALE GENOMIC DNA]</scope>
    <source>
        <strain evidence="1 2">SIP-G1</strain>
    </source>
</reference>
<keyword evidence="1" id="KW-0808">Transferase</keyword>
<name>A0A0F7JTA7_9GAMM</name>
<evidence type="ECO:0000313" key="2">
    <source>
        <dbReference type="Proteomes" id="UP000034410"/>
    </source>
</evidence>
<dbReference type="GO" id="GO:0016757">
    <property type="term" value="F:glycosyltransferase activity"/>
    <property type="evidence" value="ECO:0007669"/>
    <property type="project" value="TreeGrafter"/>
</dbReference>
<dbReference type="EMBL" id="CP011412">
    <property type="protein sequence ID" value="AKH19716.1"/>
    <property type="molecule type" value="Genomic_DNA"/>
</dbReference>
<dbReference type="OrthoDB" id="9807209at2"/>
<dbReference type="PANTHER" id="PTHR12526">
    <property type="entry name" value="GLYCOSYLTRANSFERASE"/>
    <property type="match status" value="1"/>
</dbReference>
<protein>
    <submittedName>
        <fullName evidence="1">Sugar transferase</fullName>
    </submittedName>
</protein>
<dbReference type="AlphaFoldDB" id="A0A0F7JTA7"/>
<dbReference type="Pfam" id="PF13692">
    <property type="entry name" value="Glyco_trans_1_4"/>
    <property type="match status" value="1"/>
</dbReference>